<evidence type="ECO:0000256" key="7">
    <source>
        <dbReference type="ARBA" id="ARBA00048539"/>
    </source>
</evidence>
<dbReference type="InterPro" id="IPR011063">
    <property type="entry name" value="TilS/TtcA_N"/>
</dbReference>
<dbReference type="AlphaFoldDB" id="A0A1T4R4S7"/>
<evidence type="ECO:0000313" key="11">
    <source>
        <dbReference type="Proteomes" id="UP000190625"/>
    </source>
</evidence>
<comment type="similarity">
    <text evidence="8">Belongs to the tRNA(Ile)-lysidine synthase family.</text>
</comment>
<dbReference type="InterPro" id="IPR014729">
    <property type="entry name" value="Rossmann-like_a/b/a_fold"/>
</dbReference>
<dbReference type="SUPFAM" id="SSF82829">
    <property type="entry name" value="MesJ substrate recognition domain-like"/>
    <property type="match status" value="1"/>
</dbReference>
<dbReference type="GO" id="GO:0032267">
    <property type="term" value="F:tRNA(Ile)-lysidine synthase activity"/>
    <property type="evidence" value="ECO:0007669"/>
    <property type="project" value="UniProtKB-EC"/>
</dbReference>
<dbReference type="SUPFAM" id="SSF56037">
    <property type="entry name" value="PheT/TilS domain"/>
    <property type="match status" value="1"/>
</dbReference>
<dbReference type="Pfam" id="PF01171">
    <property type="entry name" value="ATP_bind_3"/>
    <property type="match status" value="1"/>
</dbReference>
<dbReference type="Pfam" id="PF09179">
    <property type="entry name" value="TilS"/>
    <property type="match status" value="1"/>
</dbReference>
<dbReference type="InterPro" id="IPR012796">
    <property type="entry name" value="Lysidine-tRNA-synth_C"/>
</dbReference>
<dbReference type="InterPro" id="IPR012094">
    <property type="entry name" value="tRNA_Ile_lys_synt"/>
</dbReference>
<dbReference type="EC" id="6.3.4.19" evidence="8"/>
<evidence type="ECO:0000256" key="2">
    <source>
        <dbReference type="ARBA" id="ARBA00022490"/>
    </source>
</evidence>
<dbReference type="InterPro" id="IPR015262">
    <property type="entry name" value="tRNA_Ile_lys_synt_subst-bd"/>
</dbReference>
<dbReference type="PANTHER" id="PTHR43033">
    <property type="entry name" value="TRNA(ILE)-LYSIDINE SYNTHASE-RELATED"/>
    <property type="match status" value="1"/>
</dbReference>
<dbReference type="OrthoDB" id="9807403at2"/>
<dbReference type="Pfam" id="PF11734">
    <property type="entry name" value="TilS_C"/>
    <property type="match status" value="1"/>
</dbReference>
<dbReference type="STRING" id="142842.SAMN02745118_02817"/>
<dbReference type="GO" id="GO:0006400">
    <property type="term" value="P:tRNA modification"/>
    <property type="evidence" value="ECO:0007669"/>
    <property type="project" value="UniProtKB-UniRule"/>
</dbReference>
<dbReference type="Gene3D" id="1.20.59.20">
    <property type="match status" value="1"/>
</dbReference>
<organism evidence="10 11">
    <name type="scientific">Selenihalanaerobacter shriftii</name>
    <dbReference type="NCBI Taxonomy" id="142842"/>
    <lineage>
        <taxon>Bacteria</taxon>
        <taxon>Bacillati</taxon>
        <taxon>Bacillota</taxon>
        <taxon>Clostridia</taxon>
        <taxon>Halanaerobiales</taxon>
        <taxon>Halobacteroidaceae</taxon>
        <taxon>Selenihalanaerobacter</taxon>
    </lineage>
</organism>
<dbReference type="HAMAP" id="MF_01161">
    <property type="entry name" value="tRNA_Ile_lys_synt"/>
    <property type="match status" value="1"/>
</dbReference>
<comment type="catalytic activity">
    <reaction evidence="7 8">
        <text>cytidine(34) in tRNA(Ile2) + L-lysine + ATP = lysidine(34) in tRNA(Ile2) + AMP + diphosphate + H(+)</text>
        <dbReference type="Rhea" id="RHEA:43744"/>
        <dbReference type="Rhea" id="RHEA-COMP:10625"/>
        <dbReference type="Rhea" id="RHEA-COMP:10670"/>
        <dbReference type="ChEBI" id="CHEBI:15378"/>
        <dbReference type="ChEBI" id="CHEBI:30616"/>
        <dbReference type="ChEBI" id="CHEBI:32551"/>
        <dbReference type="ChEBI" id="CHEBI:33019"/>
        <dbReference type="ChEBI" id="CHEBI:82748"/>
        <dbReference type="ChEBI" id="CHEBI:83665"/>
        <dbReference type="ChEBI" id="CHEBI:456215"/>
        <dbReference type="EC" id="6.3.4.19"/>
    </reaction>
</comment>
<dbReference type="SUPFAM" id="SSF52402">
    <property type="entry name" value="Adenine nucleotide alpha hydrolases-like"/>
    <property type="match status" value="1"/>
</dbReference>
<dbReference type="InterPro" id="IPR012795">
    <property type="entry name" value="tRNA_Ile_lys_synt_N"/>
</dbReference>
<dbReference type="Proteomes" id="UP000190625">
    <property type="component" value="Unassembled WGS sequence"/>
</dbReference>
<dbReference type="SMART" id="SM00977">
    <property type="entry name" value="TilS_C"/>
    <property type="match status" value="1"/>
</dbReference>
<comment type="function">
    <text evidence="8">Ligates lysine onto the cytidine present at position 34 of the AUA codon-specific tRNA(Ile) that contains the anticodon CAU, in an ATP-dependent manner. Cytidine is converted to lysidine, thus changing the amino acid specificity of the tRNA from methionine to isoleucine.</text>
</comment>
<feature type="binding site" evidence="8">
    <location>
        <begin position="28"/>
        <end position="33"/>
    </location>
    <ligand>
        <name>ATP</name>
        <dbReference type="ChEBI" id="CHEBI:30616"/>
    </ligand>
</feature>
<dbReference type="GO" id="GO:0005737">
    <property type="term" value="C:cytoplasm"/>
    <property type="evidence" value="ECO:0007669"/>
    <property type="project" value="UniProtKB-SubCell"/>
</dbReference>
<comment type="domain">
    <text evidence="8">The N-terminal region contains the highly conserved SGGXDS motif, predicted to be a P-loop motif involved in ATP binding.</text>
</comment>
<evidence type="ECO:0000256" key="1">
    <source>
        <dbReference type="ARBA" id="ARBA00004496"/>
    </source>
</evidence>
<accession>A0A1T4R4S7</accession>
<dbReference type="CDD" id="cd01992">
    <property type="entry name" value="TilS_N"/>
    <property type="match status" value="1"/>
</dbReference>
<dbReference type="NCBIfam" id="TIGR02432">
    <property type="entry name" value="lysidine_TilS_N"/>
    <property type="match status" value="1"/>
</dbReference>
<feature type="domain" description="Lysidine-tRNA(Ile) synthetase C-terminal" evidence="9">
    <location>
        <begin position="390"/>
        <end position="463"/>
    </location>
</feature>
<evidence type="ECO:0000256" key="3">
    <source>
        <dbReference type="ARBA" id="ARBA00022598"/>
    </source>
</evidence>
<gene>
    <name evidence="8" type="primary">tilS</name>
    <name evidence="10" type="ORF">SAMN02745118_02817</name>
</gene>
<evidence type="ECO:0000256" key="8">
    <source>
        <dbReference type="HAMAP-Rule" id="MF_01161"/>
    </source>
</evidence>
<sequence>MNLFNKVKESIKKYNLLAKGDKVIVSVSGGPDSLTLLHILWRLQSDFNLGLHVFHLDHMFRGEESKADAEYVAEFSEELGIPVTIKEYDVPGYIKKRGLSKQAAARKIRYELCTELANKVQADKIAIGQHADDQAETVLMNFLRGSGLEGLGGIEPIRDEMFIRPLLEVWRSDIEDYCQEYNFRPRIDSSNLKPIYRRNKIRLELLPYLADEFNGSIKENLNRMANILRVENSFLNEYTIEKYKKIVVSYDKDELLLDLGSLSNLELAIRRRVIRQAIGDFCGGKRDYYFHHVKQIEELITDGETGKRLQLPEGLRIERSYNALRFFWQGTNSLKSHRFVQVYSIPGQYKVEELGIKVDLEIIPKDDNWQEKLRNSNELYLDYELIGNEFKIRNRRDGDRFQPLGMKGNKKIKDFLIDEKVPRRMRDQIPILSTVSDEIFAVGKLRINDKFKITDYTERILTLDINKAEEGGSN</sequence>
<keyword evidence="3 8" id="KW-0436">Ligase</keyword>
<dbReference type="RefSeq" id="WP_159442971.1">
    <property type="nucleotide sequence ID" value="NZ_FUWM01000041.1"/>
</dbReference>
<proteinExistence type="inferred from homology"/>
<name>A0A1T4R4S7_9FIRM</name>
<keyword evidence="2 8" id="KW-0963">Cytoplasm</keyword>
<protein>
    <recommendedName>
        <fullName evidence="8">tRNA(Ile)-lysidine synthase</fullName>
        <ecNumber evidence="8">6.3.4.19</ecNumber>
    </recommendedName>
    <alternativeName>
        <fullName evidence="8">tRNA(Ile)-2-lysyl-cytidine synthase</fullName>
    </alternativeName>
    <alternativeName>
        <fullName evidence="8">tRNA(Ile)-lysidine synthetase</fullName>
    </alternativeName>
</protein>
<dbReference type="GO" id="GO:0005524">
    <property type="term" value="F:ATP binding"/>
    <property type="evidence" value="ECO:0007669"/>
    <property type="project" value="UniProtKB-UniRule"/>
</dbReference>
<comment type="subcellular location">
    <subcellularLocation>
        <location evidence="1 8">Cytoplasm</location>
    </subcellularLocation>
</comment>
<keyword evidence="11" id="KW-1185">Reference proteome</keyword>
<evidence type="ECO:0000256" key="5">
    <source>
        <dbReference type="ARBA" id="ARBA00022741"/>
    </source>
</evidence>
<keyword evidence="5 8" id="KW-0547">Nucleotide-binding</keyword>
<dbReference type="NCBIfam" id="TIGR02433">
    <property type="entry name" value="lysidine_TilS_C"/>
    <property type="match status" value="1"/>
</dbReference>
<evidence type="ECO:0000256" key="6">
    <source>
        <dbReference type="ARBA" id="ARBA00022840"/>
    </source>
</evidence>
<evidence type="ECO:0000313" key="10">
    <source>
        <dbReference type="EMBL" id="SKA10963.1"/>
    </source>
</evidence>
<reference evidence="11" key="1">
    <citation type="submission" date="2017-02" db="EMBL/GenBank/DDBJ databases">
        <authorList>
            <person name="Varghese N."/>
            <person name="Submissions S."/>
        </authorList>
    </citation>
    <scope>NUCLEOTIDE SEQUENCE [LARGE SCALE GENOMIC DNA]</scope>
    <source>
        <strain evidence="11">ATCC BAA-73</strain>
    </source>
</reference>
<keyword evidence="6 8" id="KW-0067">ATP-binding</keyword>
<dbReference type="PANTHER" id="PTHR43033:SF1">
    <property type="entry name" value="TRNA(ILE)-LYSIDINE SYNTHASE-RELATED"/>
    <property type="match status" value="1"/>
</dbReference>
<evidence type="ECO:0000259" key="9">
    <source>
        <dbReference type="SMART" id="SM00977"/>
    </source>
</evidence>
<keyword evidence="4 8" id="KW-0819">tRNA processing</keyword>
<dbReference type="EMBL" id="FUWM01000041">
    <property type="protein sequence ID" value="SKA10963.1"/>
    <property type="molecule type" value="Genomic_DNA"/>
</dbReference>
<dbReference type="Gene3D" id="3.40.50.620">
    <property type="entry name" value="HUPs"/>
    <property type="match status" value="1"/>
</dbReference>
<evidence type="ECO:0000256" key="4">
    <source>
        <dbReference type="ARBA" id="ARBA00022694"/>
    </source>
</evidence>